<evidence type="ECO:0000313" key="8">
    <source>
        <dbReference type="EMBL" id="MCS7475973.1"/>
    </source>
</evidence>
<dbReference type="PANTHER" id="PTHR46696">
    <property type="entry name" value="P450, PUTATIVE (EUROFUNG)-RELATED"/>
    <property type="match status" value="1"/>
</dbReference>
<evidence type="ECO:0000256" key="7">
    <source>
        <dbReference type="RuleBase" id="RU000461"/>
    </source>
</evidence>
<dbReference type="EMBL" id="JANYMP010000002">
    <property type="protein sequence ID" value="MCS7475973.1"/>
    <property type="molecule type" value="Genomic_DNA"/>
</dbReference>
<dbReference type="GO" id="GO:0004497">
    <property type="term" value="F:monooxygenase activity"/>
    <property type="evidence" value="ECO:0007669"/>
    <property type="project" value="UniProtKB-KW"/>
</dbReference>
<dbReference type="PRINTS" id="PR00385">
    <property type="entry name" value="P450"/>
</dbReference>
<comment type="similarity">
    <text evidence="1 7">Belongs to the cytochrome P450 family.</text>
</comment>
<keyword evidence="4 7" id="KW-0560">Oxidoreductase</keyword>
<evidence type="ECO:0000256" key="2">
    <source>
        <dbReference type="ARBA" id="ARBA00022617"/>
    </source>
</evidence>
<dbReference type="FunFam" id="1.10.630.10:FF:000018">
    <property type="entry name" value="Cytochrome P450 monooxygenase"/>
    <property type="match status" value="1"/>
</dbReference>
<evidence type="ECO:0000256" key="5">
    <source>
        <dbReference type="ARBA" id="ARBA00023004"/>
    </source>
</evidence>
<dbReference type="PRINTS" id="PR00359">
    <property type="entry name" value="BP450"/>
</dbReference>
<dbReference type="InterPro" id="IPR017972">
    <property type="entry name" value="Cyt_P450_CS"/>
</dbReference>
<evidence type="ECO:0000256" key="4">
    <source>
        <dbReference type="ARBA" id="ARBA00023002"/>
    </source>
</evidence>
<dbReference type="PROSITE" id="PS00086">
    <property type="entry name" value="CYTOCHROME_P450"/>
    <property type="match status" value="1"/>
</dbReference>
<dbReference type="SUPFAM" id="SSF48264">
    <property type="entry name" value="Cytochrome P450"/>
    <property type="match status" value="1"/>
</dbReference>
<evidence type="ECO:0000256" key="3">
    <source>
        <dbReference type="ARBA" id="ARBA00022723"/>
    </source>
</evidence>
<dbReference type="AlphaFoldDB" id="A0A9X2VIZ4"/>
<protein>
    <submittedName>
        <fullName evidence="8">Cytochrome P450</fullName>
    </submittedName>
</protein>
<accession>A0A9X2VIZ4</accession>
<dbReference type="GO" id="GO:0016705">
    <property type="term" value="F:oxidoreductase activity, acting on paired donors, with incorporation or reduction of molecular oxygen"/>
    <property type="evidence" value="ECO:0007669"/>
    <property type="project" value="InterPro"/>
</dbReference>
<evidence type="ECO:0000313" key="9">
    <source>
        <dbReference type="Proteomes" id="UP001141259"/>
    </source>
</evidence>
<evidence type="ECO:0000256" key="1">
    <source>
        <dbReference type="ARBA" id="ARBA00010617"/>
    </source>
</evidence>
<comment type="caution">
    <text evidence="8">The sequence shown here is derived from an EMBL/GenBank/DDBJ whole genome shotgun (WGS) entry which is preliminary data.</text>
</comment>
<dbReference type="InterPro" id="IPR036396">
    <property type="entry name" value="Cyt_P450_sf"/>
</dbReference>
<dbReference type="InterPro" id="IPR002397">
    <property type="entry name" value="Cyt_P450_B"/>
</dbReference>
<dbReference type="RefSeq" id="WP_259621496.1">
    <property type="nucleotide sequence ID" value="NZ_JANYMP010000002.1"/>
</dbReference>
<dbReference type="GO" id="GO:0005506">
    <property type="term" value="F:iron ion binding"/>
    <property type="evidence" value="ECO:0007669"/>
    <property type="project" value="InterPro"/>
</dbReference>
<keyword evidence="2 7" id="KW-0349">Heme</keyword>
<dbReference type="Proteomes" id="UP001141259">
    <property type="component" value="Unassembled WGS sequence"/>
</dbReference>
<keyword evidence="5 7" id="KW-0408">Iron</keyword>
<keyword evidence="9" id="KW-1185">Reference proteome</keyword>
<sequence length="400" mass="43815">MTDLRSEAPLRVNRRFVHDPHEVYRELRGTGPVRRVSMTAAPDAWLVTDYAGARALLADPRVAKDHLRALELYPADVGLALSSDLSHNMLQSDPPDHTRLRKLVSKAFTAKAVARLTPRIERVVDDLLDDVAARGRVDLVESFALPLPIEVISELLGVPHADRKKVREWSTPFVLASSTEEVAKAGREIKAYFAALIVEKREDPGDDLLSDLVHVMVDGDRLSEPELVAMAFLLVFAGHETTANLIANGVLALLRHPDQMAALKADPTGLPTAIEEFLRYDSPIHIATTRFTTEPVRVGDVEIPADQFVMISLLAANQDGARFPDPDTLDTTRPATGHLAFGHGIHYCVGAPLARLEARIALGALLARFDGLALDGAPDELVWRRSTLVRGLSALPVRVR</sequence>
<evidence type="ECO:0000256" key="6">
    <source>
        <dbReference type="ARBA" id="ARBA00023033"/>
    </source>
</evidence>
<proteinExistence type="inferred from homology"/>
<dbReference type="GO" id="GO:0020037">
    <property type="term" value="F:heme binding"/>
    <property type="evidence" value="ECO:0007669"/>
    <property type="project" value="InterPro"/>
</dbReference>
<dbReference type="CDD" id="cd11029">
    <property type="entry name" value="CYP107-like"/>
    <property type="match status" value="1"/>
</dbReference>
<keyword evidence="3 7" id="KW-0479">Metal-binding</keyword>
<dbReference type="InterPro" id="IPR001128">
    <property type="entry name" value="Cyt_P450"/>
</dbReference>
<reference evidence="8" key="1">
    <citation type="submission" date="2022-08" db="EMBL/GenBank/DDBJ databases">
        <authorList>
            <person name="Tistechok S."/>
            <person name="Samborskyy M."/>
            <person name="Roman I."/>
        </authorList>
    </citation>
    <scope>NUCLEOTIDE SEQUENCE</scope>
    <source>
        <strain evidence="8">DSM 103496</strain>
    </source>
</reference>
<gene>
    <name evidence="8" type="ORF">NZH93_03830</name>
</gene>
<dbReference type="Gene3D" id="1.10.630.10">
    <property type="entry name" value="Cytochrome P450"/>
    <property type="match status" value="1"/>
</dbReference>
<dbReference type="PANTHER" id="PTHR46696:SF1">
    <property type="entry name" value="CYTOCHROME P450 YJIB-RELATED"/>
    <property type="match status" value="1"/>
</dbReference>
<name>A0A9X2VIZ4_9PSEU</name>
<keyword evidence="6 7" id="KW-0503">Monooxygenase</keyword>
<organism evidence="8 9">
    <name type="scientific">Umezawaea endophytica</name>
    <dbReference type="NCBI Taxonomy" id="1654476"/>
    <lineage>
        <taxon>Bacteria</taxon>
        <taxon>Bacillati</taxon>
        <taxon>Actinomycetota</taxon>
        <taxon>Actinomycetes</taxon>
        <taxon>Pseudonocardiales</taxon>
        <taxon>Pseudonocardiaceae</taxon>
        <taxon>Umezawaea</taxon>
    </lineage>
</organism>
<dbReference type="Pfam" id="PF00067">
    <property type="entry name" value="p450"/>
    <property type="match status" value="2"/>
</dbReference>